<dbReference type="Pfam" id="PF02607">
    <property type="entry name" value="B12-binding_2"/>
    <property type="match status" value="1"/>
</dbReference>
<name>A0A075HM83_9ARCH</name>
<dbReference type="SUPFAM" id="SSF46785">
    <property type="entry name" value="Winged helix' DNA-binding domain"/>
    <property type="match status" value="1"/>
</dbReference>
<evidence type="ECO:0000259" key="1">
    <source>
        <dbReference type="Pfam" id="PF02607"/>
    </source>
</evidence>
<dbReference type="InterPro" id="IPR036594">
    <property type="entry name" value="Meth_synthase_dom"/>
</dbReference>
<organism evidence="2">
    <name type="scientific">uncultured marine thaumarchaeote KM3_70_D10</name>
    <dbReference type="NCBI Taxonomy" id="1456253"/>
    <lineage>
        <taxon>Archaea</taxon>
        <taxon>Nitrososphaerota</taxon>
        <taxon>environmental samples</taxon>
    </lineage>
</organism>
<feature type="domain" description="B12-binding N-terminal" evidence="1">
    <location>
        <begin position="86"/>
        <end position="150"/>
    </location>
</feature>
<dbReference type="InterPro" id="IPR003759">
    <property type="entry name" value="Cbl-bd_cap"/>
</dbReference>
<protein>
    <submittedName>
        <fullName evidence="2">Putative transcriptional regulator</fullName>
    </submittedName>
</protein>
<proteinExistence type="predicted"/>
<sequence>MAKGYRVEEIREKLISVLKDSDSGISGIEISKKINVSRITMTKYLKVFAAEGLLRQKNIGNVTLWFLEPGQESFDFPDDYFKITSRYLELLVKGNEEEIYSLIRNCLNSGALINRIIIEVIYPAIDHIRELFDSGKIGSAEQNLLRNITSKSLSIFNQVPVVLDSKKNVVVIAADPESILISESASASYHSDGWNVSHLGDMSYAIDVLFDLDFQKLVRKIWKKKSGILLVVIFSQTSEGLSFFADSINPNKTKSDKQIKLALCGKISKKTKINSDLLSDNIGDVLQWSNTISQNIK</sequence>
<dbReference type="InterPro" id="IPR036390">
    <property type="entry name" value="WH_DNA-bd_sf"/>
</dbReference>
<evidence type="ECO:0000313" key="2">
    <source>
        <dbReference type="EMBL" id="AIF15532.1"/>
    </source>
</evidence>
<dbReference type="AlphaFoldDB" id="A0A075HM83"/>
<dbReference type="Gene3D" id="1.10.1240.10">
    <property type="entry name" value="Methionine synthase domain"/>
    <property type="match status" value="1"/>
</dbReference>
<accession>A0A075HM83</accession>
<dbReference type="EMBL" id="KF901030">
    <property type="protein sequence ID" value="AIF15532.1"/>
    <property type="molecule type" value="Genomic_DNA"/>
</dbReference>
<reference evidence="2" key="1">
    <citation type="journal article" date="2014" name="Genome Biol. Evol.">
        <title>Pangenome evidence for extensive interdomain horizontal transfer affecting lineage core and shell genes in uncultured planktonic thaumarchaeota and euryarchaeota.</title>
        <authorList>
            <person name="Deschamps P."/>
            <person name="Zivanovic Y."/>
            <person name="Moreira D."/>
            <person name="Rodriguez-Valera F."/>
            <person name="Lopez-Garcia P."/>
        </authorList>
    </citation>
    <scope>NUCLEOTIDE SEQUENCE</scope>
</reference>